<comment type="similarity">
    <text evidence="2">Belongs to the autoinducer-2 exporter (AI-2E) (TC 2.A.86) family.</text>
</comment>
<evidence type="ECO:0000256" key="8">
    <source>
        <dbReference type="SAM" id="Phobius"/>
    </source>
</evidence>
<accession>A0A193LLI0</accession>
<gene>
    <name evidence="9" type="ORF">BA177_16895</name>
</gene>
<feature type="transmembrane region" description="Helical" evidence="8">
    <location>
        <begin position="68"/>
        <end position="88"/>
    </location>
</feature>
<evidence type="ECO:0000313" key="10">
    <source>
        <dbReference type="Proteomes" id="UP000092695"/>
    </source>
</evidence>
<feature type="transmembrane region" description="Helical" evidence="8">
    <location>
        <begin position="219"/>
        <end position="244"/>
    </location>
</feature>
<evidence type="ECO:0000313" key="9">
    <source>
        <dbReference type="EMBL" id="ANO53347.1"/>
    </source>
</evidence>
<feature type="transmembrane region" description="Helical" evidence="8">
    <location>
        <begin position="155"/>
        <end position="176"/>
    </location>
</feature>
<dbReference type="AlphaFoldDB" id="A0A193LLI0"/>
<name>A0A193LLI0_9GAMM</name>
<dbReference type="STRING" id="1548547.BA177_16895"/>
<dbReference type="Proteomes" id="UP000092695">
    <property type="component" value="Chromosome"/>
</dbReference>
<dbReference type="OrthoDB" id="5562213at2"/>
<evidence type="ECO:0000256" key="6">
    <source>
        <dbReference type="ARBA" id="ARBA00022989"/>
    </source>
</evidence>
<dbReference type="InterPro" id="IPR002549">
    <property type="entry name" value="AI-2E-like"/>
</dbReference>
<keyword evidence="4" id="KW-1003">Cell membrane</keyword>
<organism evidence="9 10">
    <name type="scientific">Woeseia oceani</name>
    <dbReference type="NCBI Taxonomy" id="1548547"/>
    <lineage>
        <taxon>Bacteria</taxon>
        <taxon>Pseudomonadati</taxon>
        <taxon>Pseudomonadota</taxon>
        <taxon>Gammaproteobacteria</taxon>
        <taxon>Woeseiales</taxon>
        <taxon>Woeseiaceae</taxon>
        <taxon>Woeseia</taxon>
    </lineage>
</organism>
<feature type="transmembrane region" description="Helical" evidence="8">
    <location>
        <begin position="250"/>
        <end position="268"/>
    </location>
</feature>
<feature type="transmembrane region" description="Helical" evidence="8">
    <location>
        <begin position="306"/>
        <end position="334"/>
    </location>
</feature>
<protein>
    <submittedName>
        <fullName evidence="9">AI-2E family transporter</fullName>
    </submittedName>
</protein>
<proteinExistence type="inferred from homology"/>
<keyword evidence="10" id="KW-1185">Reference proteome</keyword>
<evidence type="ECO:0000256" key="3">
    <source>
        <dbReference type="ARBA" id="ARBA00022448"/>
    </source>
</evidence>
<evidence type="ECO:0000256" key="7">
    <source>
        <dbReference type="ARBA" id="ARBA00023136"/>
    </source>
</evidence>
<comment type="subcellular location">
    <subcellularLocation>
        <location evidence="1">Cell membrane</location>
        <topology evidence="1">Multi-pass membrane protein</topology>
    </subcellularLocation>
</comment>
<keyword evidence="5 8" id="KW-0812">Transmembrane</keyword>
<reference evidence="9 10" key="1">
    <citation type="submission" date="2016-06" db="EMBL/GenBank/DDBJ databases">
        <title>Complete genome sequence of a deep-branching marine Gamma Proteobacterium Woeseia oceani type strain XK5.</title>
        <authorList>
            <person name="Mu D."/>
            <person name="Du Z."/>
        </authorList>
    </citation>
    <scope>NUCLEOTIDE SEQUENCE [LARGE SCALE GENOMIC DNA]</scope>
    <source>
        <strain evidence="9 10">XK5</strain>
    </source>
</reference>
<evidence type="ECO:0000256" key="2">
    <source>
        <dbReference type="ARBA" id="ARBA00009773"/>
    </source>
</evidence>
<evidence type="ECO:0000256" key="4">
    <source>
        <dbReference type="ARBA" id="ARBA00022475"/>
    </source>
</evidence>
<keyword evidence="3" id="KW-0813">Transport</keyword>
<keyword evidence="7 8" id="KW-0472">Membrane</keyword>
<dbReference type="GO" id="GO:0055085">
    <property type="term" value="P:transmembrane transport"/>
    <property type="evidence" value="ECO:0007669"/>
    <property type="project" value="TreeGrafter"/>
</dbReference>
<dbReference type="PANTHER" id="PTHR21716:SF53">
    <property type="entry name" value="PERMEASE PERM-RELATED"/>
    <property type="match status" value="1"/>
</dbReference>
<feature type="transmembrane region" description="Helical" evidence="8">
    <location>
        <begin position="277"/>
        <end position="300"/>
    </location>
</feature>
<evidence type="ECO:0000256" key="5">
    <source>
        <dbReference type="ARBA" id="ARBA00022692"/>
    </source>
</evidence>
<keyword evidence="6 8" id="KW-1133">Transmembrane helix</keyword>
<dbReference type="Pfam" id="PF01594">
    <property type="entry name" value="AI-2E_transport"/>
    <property type="match status" value="1"/>
</dbReference>
<dbReference type="PANTHER" id="PTHR21716">
    <property type="entry name" value="TRANSMEMBRANE PROTEIN"/>
    <property type="match status" value="1"/>
</dbReference>
<evidence type="ECO:0000256" key="1">
    <source>
        <dbReference type="ARBA" id="ARBA00004651"/>
    </source>
</evidence>
<dbReference type="GO" id="GO:0005886">
    <property type="term" value="C:plasma membrane"/>
    <property type="evidence" value="ECO:0007669"/>
    <property type="project" value="UniProtKB-SubCell"/>
</dbReference>
<feature type="transmembrane region" description="Helical" evidence="8">
    <location>
        <begin position="38"/>
        <end position="56"/>
    </location>
</feature>
<dbReference type="KEGG" id="woc:BA177_16895"/>
<sequence>MNSVSRWFRRHLENPQVVTLTLALLSLGLSIYLFGNMLAPVLAAIVIAYLLQGLVARLERLGAPHFPSVLLVFVGFISFVAMMLFGLLPPLIRQVSRLVAQVPQILERAQGLLLRLPKEYPNFLSEAQIQEFIAGLGSEFIRLGQPVLSYSMTSLVALITVIVYVVLVPLLVFFMIRDKNRILSWLAEFLPSERQLAGIVWQEVDAQIGNYVRGKFWEIILVGSVTFAVFSMLGLQFALLLSVLTGLSVLIPYVGAAAVTVPVGLVALSQWGLTADFYYVILAYGIIQALDGNLLAPLLFSEVVNLHPVAIIVSILFFGGIWGFWGVFFAIPLATLIQAVLRAWPGAPLPPAPETPAA</sequence>
<dbReference type="EMBL" id="CP016268">
    <property type="protein sequence ID" value="ANO53347.1"/>
    <property type="molecule type" value="Genomic_DNA"/>
</dbReference>